<sequence length="337" mass="37124">MNILESEKDPIIFGIETSCDETAVAILKGKDQLLSNLVNSQIDVHKVFGGVVPEVAARKHVEVLYKLSLKAFEEAQITPNDIDAVSVSFGPGLIGALLIGVSFAKGMSLSLGKPLIGVNHLMGHIYANFLDFPNLKPPFVTLLVSGGHTAILLVKDYLDFEIIGETRDDAAGEAFDKVARILDLGYPGGPVIDEISKKAQKLYDFPRPLYDKEYDFSFSGLKTSVLYFVRDYPQAKKEDIAASFQEAIIDTLVHKVTKFAIKENIKDIVIAGGVAANSLLREKLNAFKDKLNIYYPRQSLCTDNAAMICRAGYEKYVRNMFDTLELDVVPNLGLSKI</sequence>
<dbReference type="NCBIfam" id="TIGR00329">
    <property type="entry name" value="gcp_kae1"/>
    <property type="match status" value="1"/>
</dbReference>
<proteinExistence type="inferred from homology"/>
<dbReference type="KEGG" id="pmo:Pmob_1478"/>
<dbReference type="PRINTS" id="PR00789">
    <property type="entry name" value="OSIALOPTASE"/>
</dbReference>
<evidence type="ECO:0000256" key="4">
    <source>
        <dbReference type="ARBA" id="ARBA00022723"/>
    </source>
</evidence>
<dbReference type="GO" id="GO:0008233">
    <property type="term" value="F:peptidase activity"/>
    <property type="evidence" value="ECO:0007669"/>
    <property type="project" value="UniProtKB-KW"/>
</dbReference>
<gene>
    <name evidence="8" type="primary">tsaD</name>
    <name evidence="10" type="ordered locus">Pmob_1478</name>
</gene>
<comment type="cofactor">
    <cofactor evidence="8">
        <name>Fe(2+)</name>
        <dbReference type="ChEBI" id="CHEBI:29033"/>
    </cofactor>
    <text evidence="8">Binds 1 Fe(2+) ion per subunit.</text>
</comment>
<dbReference type="GO" id="GO:0061711">
    <property type="term" value="F:tRNA N(6)-L-threonylcarbamoyladenine synthase activity"/>
    <property type="evidence" value="ECO:0007669"/>
    <property type="project" value="UniProtKB-EC"/>
</dbReference>
<dbReference type="FunFam" id="3.30.420.40:FF:000012">
    <property type="entry name" value="tRNA N6-adenosine threonylcarbamoyltransferase"/>
    <property type="match status" value="1"/>
</dbReference>
<dbReference type="InterPro" id="IPR017860">
    <property type="entry name" value="Peptidase_M22_CS"/>
</dbReference>
<feature type="domain" description="Gcp-like" evidence="9">
    <location>
        <begin position="32"/>
        <end position="308"/>
    </location>
</feature>
<evidence type="ECO:0000256" key="7">
    <source>
        <dbReference type="ARBA" id="ARBA00048117"/>
    </source>
</evidence>
<feature type="binding site" evidence="8">
    <location>
        <position position="189"/>
    </location>
    <ligand>
        <name>substrate</name>
    </ligand>
</feature>
<keyword evidence="2 8" id="KW-0808">Transferase</keyword>
<evidence type="ECO:0000256" key="2">
    <source>
        <dbReference type="ARBA" id="ARBA00022679"/>
    </source>
</evidence>
<accession>A9BIL8</accession>
<keyword evidence="10" id="KW-0378">Hydrolase</keyword>
<dbReference type="InterPro" id="IPR043129">
    <property type="entry name" value="ATPase_NBD"/>
</dbReference>
<feature type="binding site" evidence="8">
    <location>
        <position position="303"/>
    </location>
    <ligand>
        <name>Fe cation</name>
        <dbReference type="ChEBI" id="CHEBI:24875"/>
    </ligand>
</feature>
<protein>
    <recommendedName>
        <fullName evidence="8">tRNA N6-adenosine threonylcarbamoyltransferase</fullName>
        <ecNumber evidence="8">2.3.1.234</ecNumber>
    </recommendedName>
    <alternativeName>
        <fullName evidence="8">N6-L-threonylcarbamoyladenine synthase</fullName>
        <shortName evidence="8">t(6)A synthase</shortName>
    </alternativeName>
    <alternativeName>
        <fullName evidence="8">t(6)A37 threonylcarbamoyladenosine biosynthesis protein TsaD</fullName>
    </alternativeName>
    <alternativeName>
        <fullName evidence="8">tRNA threonylcarbamoyladenosine biosynthesis protein TsaD</fullName>
    </alternativeName>
</protein>
<comment type="subcellular location">
    <subcellularLocation>
        <location evidence="8">Cytoplasm</location>
    </subcellularLocation>
</comment>
<keyword evidence="4 8" id="KW-0479">Metal-binding</keyword>
<dbReference type="InterPro" id="IPR022450">
    <property type="entry name" value="TsaD"/>
</dbReference>
<dbReference type="eggNOG" id="COG0533">
    <property type="taxonomic scope" value="Bacteria"/>
</dbReference>
<evidence type="ECO:0000256" key="5">
    <source>
        <dbReference type="ARBA" id="ARBA00023004"/>
    </source>
</evidence>
<dbReference type="PANTHER" id="PTHR11735">
    <property type="entry name" value="TRNA N6-ADENOSINE THREONYLCARBAMOYLTRANSFERASE"/>
    <property type="match status" value="1"/>
</dbReference>
<dbReference type="HOGENOM" id="CLU_023208_0_2_0"/>
<dbReference type="AlphaFoldDB" id="A9BIL8"/>
<dbReference type="HAMAP" id="MF_01445">
    <property type="entry name" value="TsaD"/>
    <property type="match status" value="1"/>
</dbReference>
<feature type="binding site" evidence="8">
    <location>
        <begin position="143"/>
        <end position="147"/>
    </location>
    <ligand>
        <name>substrate</name>
    </ligand>
</feature>
<name>A9BIL8_PETMO</name>
<evidence type="ECO:0000313" key="11">
    <source>
        <dbReference type="Proteomes" id="UP000000789"/>
    </source>
</evidence>
<evidence type="ECO:0000256" key="3">
    <source>
        <dbReference type="ARBA" id="ARBA00022694"/>
    </source>
</evidence>
<keyword evidence="5 8" id="KW-0408">Iron</keyword>
<feature type="binding site" evidence="8">
    <location>
        <position position="120"/>
    </location>
    <ligand>
        <name>Fe cation</name>
        <dbReference type="ChEBI" id="CHEBI:24875"/>
    </ligand>
</feature>
<dbReference type="CDD" id="cd24133">
    <property type="entry name" value="ASKHA_NBD_TsaD_bac"/>
    <property type="match status" value="1"/>
</dbReference>
<feature type="binding site" evidence="8">
    <location>
        <position position="176"/>
    </location>
    <ligand>
        <name>substrate</name>
    </ligand>
</feature>
<comment type="catalytic activity">
    <reaction evidence="7 8">
        <text>L-threonylcarbamoyladenylate + adenosine(37) in tRNA = N(6)-L-threonylcarbamoyladenosine(37) in tRNA + AMP + H(+)</text>
        <dbReference type="Rhea" id="RHEA:37059"/>
        <dbReference type="Rhea" id="RHEA-COMP:10162"/>
        <dbReference type="Rhea" id="RHEA-COMP:10163"/>
        <dbReference type="ChEBI" id="CHEBI:15378"/>
        <dbReference type="ChEBI" id="CHEBI:73682"/>
        <dbReference type="ChEBI" id="CHEBI:74411"/>
        <dbReference type="ChEBI" id="CHEBI:74418"/>
        <dbReference type="ChEBI" id="CHEBI:456215"/>
        <dbReference type="EC" id="2.3.1.234"/>
    </reaction>
</comment>
<reference evidence="10" key="1">
    <citation type="submission" date="2007-11" db="EMBL/GenBank/DDBJ databases">
        <title>Complete sequence of Petroga mobilis SJ95.</title>
        <authorList>
            <consortium name="US DOE Joint Genome Institute"/>
            <person name="Copeland A."/>
            <person name="Lucas S."/>
            <person name="Lapidus A."/>
            <person name="Barry K."/>
            <person name="Glavina del Rio T."/>
            <person name="Dalin E."/>
            <person name="Tice H."/>
            <person name="Pitluck S."/>
            <person name="Meincke L."/>
            <person name="Brettin T."/>
            <person name="Bruce D."/>
            <person name="Detter J.C."/>
            <person name="Han C."/>
            <person name="Kuske C.R."/>
            <person name="Schmutz J."/>
            <person name="Larimer F."/>
            <person name="Land M."/>
            <person name="Hauser L."/>
            <person name="Kyrpides N."/>
            <person name="Mikhailova N."/>
            <person name="Noll K."/>
            <person name="Richardson P."/>
        </authorList>
    </citation>
    <scope>NUCLEOTIDE SEQUENCE [LARGE SCALE GENOMIC DNA]</scope>
    <source>
        <strain evidence="10">SJ95</strain>
    </source>
</reference>
<keyword evidence="6 8" id="KW-0012">Acyltransferase</keyword>
<dbReference type="Gene3D" id="3.30.420.40">
    <property type="match status" value="2"/>
</dbReference>
<dbReference type="PROSITE" id="PS01016">
    <property type="entry name" value="GLYCOPROTEASE"/>
    <property type="match status" value="1"/>
</dbReference>
<keyword evidence="1 8" id="KW-0963">Cytoplasm</keyword>
<dbReference type="NCBIfam" id="TIGR03723">
    <property type="entry name" value="T6A_TsaD_YgjD"/>
    <property type="match status" value="1"/>
</dbReference>
<dbReference type="GO" id="GO:0005506">
    <property type="term" value="F:iron ion binding"/>
    <property type="evidence" value="ECO:0007669"/>
    <property type="project" value="UniProtKB-UniRule"/>
</dbReference>
<evidence type="ECO:0000313" key="10">
    <source>
        <dbReference type="EMBL" id="ABX32181.1"/>
    </source>
</evidence>
<dbReference type="RefSeq" id="WP_012209280.1">
    <property type="nucleotide sequence ID" value="NC_010003.1"/>
</dbReference>
<dbReference type="EMBL" id="CP000879">
    <property type="protein sequence ID" value="ABX32181.1"/>
    <property type="molecule type" value="Genomic_DNA"/>
</dbReference>
<comment type="similarity">
    <text evidence="8">Belongs to the KAE1 / TsaD family.</text>
</comment>
<feature type="binding site" evidence="8">
    <location>
        <position position="277"/>
    </location>
    <ligand>
        <name>substrate</name>
    </ligand>
</feature>
<dbReference type="GO" id="GO:0002949">
    <property type="term" value="P:tRNA threonylcarbamoyladenosine modification"/>
    <property type="evidence" value="ECO:0007669"/>
    <property type="project" value="UniProtKB-UniRule"/>
</dbReference>
<evidence type="ECO:0000256" key="6">
    <source>
        <dbReference type="ARBA" id="ARBA00023315"/>
    </source>
</evidence>
<dbReference type="Proteomes" id="UP000000789">
    <property type="component" value="Chromosome"/>
</dbReference>
<evidence type="ECO:0000256" key="1">
    <source>
        <dbReference type="ARBA" id="ARBA00022490"/>
    </source>
</evidence>
<dbReference type="PANTHER" id="PTHR11735:SF6">
    <property type="entry name" value="TRNA N6-ADENOSINE THREONYLCARBAMOYLTRANSFERASE, MITOCHONDRIAL"/>
    <property type="match status" value="1"/>
</dbReference>
<dbReference type="InterPro" id="IPR000905">
    <property type="entry name" value="Gcp-like_dom"/>
</dbReference>
<evidence type="ECO:0000259" key="9">
    <source>
        <dbReference type="Pfam" id="PF00814"/>
    </source>
</evidence>
<evidence type="ECO:0000256" key="8">
    <source>
        <dbReference type="HAMAP-Rule" id="MF_01445"/>
    </source>
</evidence>
<dbReference type="STRING" id="403833.Pmob_1478"/>
<dbReference type="GO" id="GO:0006508">
    <property type="term" value="P:proteolysis"/>
    <property type="evidence" value="ECO:0007669"/>
    <property type="project" value="UniProtKB-KW"/>
</dbReference>
<keyword evidence="11" id="KW-1185">Reference proteome</keyword>
<dbReference type="FunFam" id="3.30.420.40:FF:000040">
    <property type="entry name" value="tRNA N6-adenosine threonylcarbamoyltransferase"/>
    <property type="match status" value="1"/>
</dbReference>
<dbReference type="SUPFAM" id="SSF53067">
    <property type="entry name" value="Actin-like ATPase domain"/>
    <property type="match status" value="2"/>
</dbReference>
<organism evidence="10 11">
    <name type="scientific">Petrotoga mobilis (strain DSM 10674 / SJ95)</name>
    <dbReference type="NCBI Taxonomy" id="403833"/>
    <lineage>
        <taxon>Bacteria</taxon>
        <taxon>Thermotogati</taxon>
        <taxon>Thermotogota</taxon>
        <taxon>Thermotogae</taxon>
        <taxon>Petrotogales</taxon>
        <taxon>Petrotogaceae</taxon>
        <taxon>Petrotoga</taxon>
    </lineage>
</organism>
<keyword evidence="3 8" id="KW-0819">tRNA processing</keyword>
<dbReference type="EC" id="2.3.1.234" evidence="8"/>
<comment type="function">
    <text evidence="8">Required for the formation of a threonylcarbamoyl group on adenosine at position 37 (t(6)A37) in tRNAs that read codons beginning with adenine. Is involved in the transfer of the threonylcarbamoyl moiety of threonylcarbamoyl-AMP (TC-AMP) to the N6 group of A37, together with TsaE and TsaB. TsaD likely plays a direct catalytic role in this reaction.</text>
</comment>
<dbReference type="GO" id="GO:0005737">
    <property type="term" value="C:cytoplasm"/>
    <property type="evidence" value="ECO:0007669"/>
    <property type="project" value="UniProtKB-SubCell"/>
</dbReference>
<feature type="binding site" evidence="8">
    <location>
        <position position="193"/>
    </location>
    <ligand>
        <name>substrate</name>
    </ligand>
</feature>
<feature type="binding site" evidence="8">
    <location>
        <position position="124"/>
    </location>
    <ligand>
        <name>Fe cation</name>
        <dbReference type="ChEBI" id="CHEBI:24875"/>
    </ligand>
</feature>
<dbReference type="InterPro" id="IPR017861">
    <property type="entry name" value="KAE1/TsaD"/>
</dbReference>
<dbReference type="Pfam" id="PF00814">
    <property type="entry name" value="TsaD"/>
    <property type="match status" value="1"/>
</dbReference>